<evidence type="ECO:0000313" key="4">
    <source>
        <dbReference type="Proteomes" id="UP000504606"/>
    </source>
</evidence>
<organism evidence="4 5">
    <name type="scientific">Frankliniella occidentalis</name>
    <name type="common">Western flower thrips</name>
    <name type="synonym">Euthrips occidentalis</name>
    <dbReference type="NCBI Taxonomy" id="133901"/>
    <lineage>
        <taxon>Eukaryota</taxon>
        <taxon>Metazoa</taxon>
        <taxon>Ecdysozoa</taxon>
        <taxon>Arthropoda</taxon>
        <taxon>Hexapoda</taxon>
        <taxon>Insecta</taxon>
        <taxon>Pterygota</taxon>
        <taxon>Neoptera</taxon>
        <taxon>Paraneoptera</taxon>
        <taxon>Thysanoptera</taxon>
        <taxon>Terebrantia</taxon>
        <taxon>Thripoidea</taxon>
        <taxon>Thripidae</taxon>
        <taxon>Frankliniella</taxon>
    </lineage>
</organism>
<accession>A0A6J1RXL0</accession>
<reference evidence="5" key="1">
    <citation type="submission" date="2025-08" db="UniProtKB">
        <authorList>
            <consortium name="RefSeq"/>
        </authorList>
    </citation>
    <scope>IDENTIFICATION</scope>
    <source>
        <tissue evidence="5">Whole organism</tissue>
    </source>
</reference>
<evidence type="ECO:0000313" key="5">
    <source>
        <dbReference type="RefSeq" id="XP_026273522.1"/>
    </source>
</evidence>
<dbReference type="OrthoDB" id="10686274at2759"/>
<feature type="region of interest" description="Disordered" evidence="1">
    <location>
        <begin position="121"/>
        <end position="174"/>
    </location>
</feature>
<name>A0A6J1RXL0_FRAOC</name>
<gene>
    <name evidence="5" type="primary">LOC113203182</name>
</gene>
<dbReference type="KEGG" id="foc:113203182"/>
<evidence type="ECO:0000256" key="2">
    <source>
        <dbReference type="SAM" id="Phobius"/>
    </source>
</evidence>
<keyword evidence="2" id="KW-0812">Transmembrane</keyword>
<protein>
    <submittedName>
        <fullName evidence="5">Uncharacterized protein LOC113203182 isoform X1</fullName>
    </submittedName>
</protein>
<sequence length="515" mass="55997">MLIHLLVLLLLPIPFFAELDGPGNNECNLCQYMGTHLKFSAHLTVSSEGQNEPEMLMPDGALISIDCSNPSKTIQKVLVLWMPPDDPTTKITPVTPENTETPVTSVTSSKRFLDNSAFFTTEPTSTTETSSKSTMEATSEEITSTYSTRTRTTDLTTPTDTTTKGTTDGTKTDTSSTFTVTNTINVISTTPVESTLAETYFTTPTTTTTDFIQETVSSETSTQTSTITATGETDTTLVSQIFTEDTLSTETFSDATGLFPMTSLPSFLTEKSSVETKTDLTTFTTTSTFHPSSTTELTKETELHSSVSTSTEVSTNVMTKSEEIFPIVPEDSKSGPGTAILGPNSVRVLNNSRSKRGAEPVVNPTGTNELIFYFKQTNLTYFLNRVFISFRLDKLGIQYYADLSGLRLWVTPNGYAYECPGGENFTLHENSILTLKNIKIAAFIQNSCRYPETPSFTCGSPLPEADMTNGGDPSINGVLIAGIAMGSLSLMGVAIIAFRRCFTWLRAPKPRPLTL</sequence>
<dbReference type="Gene3D" id="2.40.160.110">
    <property type="match status" value="1"/>
</dbReference>
<keyword evidence="2" id="KW-1133">Transmembrane helix</keyword>
<dbReference type="AlphaFoldDB" id="A0A6J1RXL0"/>
<evidence type="ECO:0000256" key="1">
    <source>
        <dbReference type="SAM" id="MobiDB-lite"/>
    </source>
</evidence>
<keyword evidence="3" id="KW-0732">Signal</keyword>
<dbReference type="Proteomes" id="UP000504606">
    <property type="component" value="Unplaced"/>
</dbReference>
<keyword evidence="4" id="KW-1185">Reference proteome</keyword>
<proteinExistence type="predicted"/>
<feature type="signal peptide" evidence="3">
    <location>
        <begin position="1"/>
        <end position="17"/>
    </location>
</feature>
<evidence type="ECO:0000256" key="3">
    <source>
        <dbReference type="SAM" id="SignalP"/>
    </source>
</evidence>
<feature type="transmembrane region" description="Helical" evidence="2">
    <location>
        <begin position="477"/>
        <end position="498"/>
    </location>
</feature>
<dbReference type="GeneID" id="113203182"/>
<dbReference type="RefSeq" id="XP_026273522.1">
    <property type="nucleotide sequence ID" value="XM_026417737.2"/>
</dbReference>
<feature type="chain" id="PRO_5026838960" evidence="3">
    <location>
        <begin position="18"/>
        <end position="515"/>
    </location>
</feature>
<keyword evidence="2" id="KW-0472">Membrane</keyword>